<organism evidence="3 4">
    <name type="scientific">Henriciella barbarensis</name>
    <dbReference type="NCBI Taxonomy" id="86342"/>
    <lineage>
        <taxon>Bacteria</taxon>
        <taxon>Pseudomonadati</taxon>
        <taxon>Pseudomonadota</taxon>
        <taxon>Alphaproteobacteria</taxon>
        <taxon>Hyphomonadales</taxon>
        <taxon>Hyphomonadaceae</taxon>
        <taxon>Henriciella</taxon>
    </lineage>
</organism>
<dbReference type="SUPFAM" id="SSF53474">
    <property type="entry name" value="alpha/beta-Hydrolases"/>
    <property type="match status" value="1"/>
</dbReference>
<dbReference type="Proteomes" id="UP000265431">
    <property type="component" value="Unassembled WGS sequence"/>
</dbReference>
<accession>A0A399R9D2</accession>
<evidence type="ECO:0000313" key="4">
    <source>
        <dbReference type="Proteomes" id="UP000265431"/>
    </source>
</evidence>
<keyword evidence="4" id="KW-1185">Reference proteome</keyword>
<proteinExistence type="predicted"/>
<dbReference type="InterPro" id="IPR022742">
    <property type="entry name" value="Hydrolase_4"/>
</dbReference>
<comment type="caution">
    <text evidence="3">The sequence shown here is derived from an EMBL/GenBank/DDBJ whole genome shotgun (WGS) entry which is preliminary data.</text>
</comment>
<dbReference type="Gene3D" id="3.40.50.1820">
    <property type="entry name" value="alpha/beta hydrolase"/>
    <property type="match status" value="1"/>
</dbReference>
<feature type="transmembrane region" description="Helical" evidence="1">
    <location>
        <begin position="6"/>
        <end position="23"/>
    </location>
</feature>
<dbReference type="EMBL" id="QWGB01000003">
    <property type="protein sequence ID" value="RIJ26119.1"/>
    <property type="molecule type" value="Genomic_DNA"/>
</dbReference>
<keyword evidence="1" id="KW-0812">Transmembrane</keyword>
<dbReference type="AlphaFoldDB" id="A0A399R9D2"/>
<keyword evidence="1" id="KW-0472">Membrane</keyword>
<dbReference type="Pfam" id="PF12146">
    <property type="entry name" value="Hydrolase_4"/>
    <property type="match status" value="1"/>
</dbReference>
<name>A0A399R9D2_9PROT</name>
<evidence type="ECO:0000259" key="2">
    <source>
        <dbReference type="Pfam" id="PF12146"/>
    </source>
</evidence>
<dbReference type="GO" id="GO:0016787">
    <property type="term" value="F:hydrolase activity"/>
    <property type="evidence" value="ECO:0007669"/>
    <property type="project" value="UniProtKB-KW"/>
</dbReference>
<feature type="domain" description="Serine aminopeptidase S33" evidence="2">
    <location>
        <begin position="114"/>
        <end position="223"/>
    </location>
</feature>
<dbReference type="InterPro" id="IPR029058">
    <property type="entry name" value="AB_hydrolase_fold"/>
</dbReference>
<keyword evidence="1" id="KW-1133">Transmembrane helix</keyword>
<dbReference type="OrthoDB" id="9798884at2"/>
<protein>
    <submittedName>
        <fullName evidence="3">Alpha/beta hydrolase</fullName>
    </submittedName>
</protein>
<keyword evidence="3" id="KW-0378">Hydrolase</keyword>
<evidence type="ECO:0000313" key="3">
    <source>
        <dbReference type="EMBL" id="RIJ26119.1"/>
    </source>
</evidence>
<sequence>MALKIIIGVIGTLAMLAGLIWFANLGGIKERIFVNQIVKMRVSPERLTNPKTPQDYGMAFTETDIMTPDGVRLSAWEIPAPDGSDKTIIMNHALGTTRYGAVEGLDGVSVEHLPMVKHLHDAGYNVVMYDHRGQGESDGGTGKTRIGTEAPVGVGATEWQDVIGSLEYVQNHPQFRDDQIAFLSQCMGASATFKAWSQKPKTFSDPKIRSVVAIQPPIAYKMNERFIIAKAGMDLVDEVLDAQIENYGFGFADNLNDIKSLTVPVLFLQSEADQYTFDDETGTNDVQMIFDAAPTEKELIWVRETGDKPHGTGQRFDGYGYFNKYPEELVDFFDRHFE</sequence>
<evidence type="ECO:0000256" key="1">
    <source>
        <dbReference type="SAM" id="Phobius"/>
    </source>
</evidence>
<gene>
    <name evidence="3" type="ORF">D1224_00415</name>
</gene>
<dbReference type="RefSeq" id="WP_119377972.1">
    <property type="nucleotide sequence ID" value="NZ_QWGB01000003.1"/>
</dbReference>
<reference evidence="3 4" key="1">
    <citation type="submission" date="2018-08" db="EMBL/GenBank/DDBJ databases">
        <title>Henriciella mobilis sp. nov., isolated from seawater.</title>
        <authorList>
            <person name="Cheng H."/>
            <person name="Wu Y.-H."/>
            <person name="Xu X.-W."/>
            <person name="Guo L.-L."/>
        </authorList>
    </citation>
    <scope>NUCLEOTIDE SEQUENCE [LARGE SCALE GENOMIC DNA]</scope>
    <source>
        <strain evidence="3 4">CCUG66934</strain>
    </source>
</reference>